<proteinExistence type="predicted"/>
<comment type="caution">
    <text evidence="1">The sequence shown here is derived from an EMBL/GenBank/DDBJ whole genome shotgun (WGS) entry which is preliminary data.</text>
</comment>
<dbReference type="EMBL" id="QGKW02000276">
    <property type="protein sequence ID" value="KAF2606494.1"/>
    <property type="molecule type" value="Genomic_DNA"/>
</dbReference>
<evidence type="ECO:0000313" key="2">
    <source>
        <dbReference type="Proteomes" id="UP000712281"/>
    </source>
</evidence>
<sequence length="57" mass="6650">MRSSSRIVLSPAHMSATLWLNYNSKPELIAMFYTGYASTQTVTSRWQIRRLSLFHRS</sequence>
<dbReference type="Proteomes" id="UP000712281">
    <property type="component" value="Unassembled WGS sequence"/>
</dbReference>
<evidence type="ECO:0000313" key="1">
    <source>
        <dbReference type="EMBL" id="KAF2606494.1"/>
    </source>
</evidence>
<dbReference type="AlphaFoldDB" id="A0A8S9LGA3"/>
<organism evidence="1 2">
    <name type="scientific">Brassica cretica</name>
    <name type="common">Mustard</name>
    <dbReference type="NCBI Taxonomy" id="69181"/>
    <lineage>
        <taxon>Eukaryota</taxon>
        <taxon>Viridiplantae</taxon>
        <taxon>Streptophyta</taxon>
        <taxon>Embryophyta</taxon>
        <taxon>Tracheophyta</taxon>
        <taxon>Spermatophyta</taxon>
        <taxon>Magnoliopsida</taxon>
        <taxon>eudicotyledons</taxon>
        <taxon>Gunneridae</taxon>
        <taxon>Pentapetalae</taxon>
        <taxon>rosids</taxon>
        <taxon>malvids</taxon>
        <taxon>Brassicales</taxon>
        <taxon>Brassicaceae</taxon>
        <taxon>Brassiceae</taxon>
        <taxon>Brassica</taxon>
    </lineage>
</organism>
<protein>
    <submittedName>
        <fullName evidence="1">Uncharacterized protein</fullName>
    </submittedName>
</protein>
<gene>
    <name evidence="1" type="ORF">F2Q68_00043495</name>
</gene>
<name>A0A8S9LGA3_BRACR</name>
<accession>A0A8S9LGA3</accession>
<reference evidence="1" key="1">
    <citation type="submission" date="2019-12" db="EMBL/GenBank/DDBJ databases">
        <title>Genome sequencing and annotation of Brassica cretica.</title>
        <authorList>
            <person name="Studholme D.J."/>
            <person name="Sarris P.F."/>
        </authorList>
    </citation>
    <scope>NUCLEOTIDE SEQUENCE</scope>
    <source>
        <strain evidence="1">PFS-001/15</strain>
        <tissue evidence="1">Leaf</tissue>
    </source>
</reference>